<reference evidence="2 3" key="1">
    <citation type="submission" date="2024-03" db="EMBL/GenBank/DDBJ databases">
        <title>Aureococcus anophagefferens CCMP1851 and Kratosvirus quantuckense: Draft genome of a second virus-susceptible host strain in the model system.</title>
        <authorList>
            <person name="Chase E."/>
            <person name="Truchon A.R."/>
            <person name="Schepens W."/>
            <person name="Wilhelm S.W."/>
        </authorList>
    </citation>
    <scope>NUCLEOTIDE SEQUENCE [LARGE SCALE GENOMIC DNA]</scope>
    <source>
        <strain evidence="2 3">CCMP1851</strain>
    </source>
</reference>
<gene>
    <name evidence="2" type="ORF">SO694_00032168</name>
</gene>
<evidence type="ECO:0000256" key="1">
    <source>
        <dbReference type="SAM" id="MobiDB-lite"/>
    </source>
</evidence>
<proteinExistence type="predicted"/>
<organism evidence="2 3">
    <name type="scientific">Aureococcus anophagefferens</name>
    <name type="common">Harmful bloom alga</name>
    <dbReference type="NCBI Taxonomy" id="44056"/>
    <lineage>
        <taxon>Eukaryota</taxon>
        <taxon>Sar</taxon>
        <taxon>Stramenopiles</taxon>
        <taxon>Ochrophyta</taxon>
        <taxon>Pelagophyceae</taxon>
        <taxon>Pelagomonadales</taxon>
        <taxon>Pelagomonadaceae</taxon>
        <taxon>Aureococcus</taxon>
    </lineage>
</organism>
<feature type="region of interest" description="Disordered" evidence="1">
    <location>
        <begin position="268"/>
        <end position="296"/>
    </location>
</feature>
<evidence type="ECO:0000313" key="2">
    <source>
        <dbReference type="EMBL" id="KAK7232422.1"/>
    </source>
</evidence>
<dbReference type="Proteomes" id="UP001363151">
    <property type="component" value="Unassembled WGS sequence"/>
</dbReference>
<feature type="compositionally biased region" description="Low complexity" evidence="1">
    <location>
        <begin position="25"/>
        <end position="38"/>
    </location>
</feature>
<dbReference type="SUPFAM" id="SSF101152">
    <property type="entry name" value="Mob1/phocein"/>
    <property type="match status" value="1"/>
</dbReference>
<dbReference type="InterPro" id="IPR005301">
    <property type="entry name" value="MOB_kinase_act_fam"/>
</dbReference>
<sequence>MGLVGSKCTRECAGGGGGGRDGRRTSSSPYSTPTRLSSESGGGLDASSAPSSLASSVPRSIEERRSSNASEPSPLLLDRGRDGGGHTLRDLLRAHIAAQLRALGPEADIAAPAGCDEDLWVDIHVVDFCNEVDVLWRKVDDRCAAKCGDAPMRAGNRVYDWCDGEPAFAARTFEAAVEMTSDAAVFPPLEHAAYPAAFRPAAKALCGRLCAIYAHMYHRHFANFVETHSHVAVNAFFKRFVVFSLRHDLIGPADLEPVAELVQNLLRTHKKPPPPPSTPPRRSASLPPRVAGVQTT</sequence>
<feature type="region of interest" description="Disordered" evidence="1">
    <location>
        <begin position="1"/>
        <end position="81"/>
    </location>
</feature>
<comment type="caution">
    <text evidence="2">The sequence shown here is derived from an EMBL/GenBank/DDBJ whole genome shotgun (WGS) entry which is preliminary data.</text>
</comment>
<dbReference type="Gene3D" id="1.20.140.30">
    <property type="entry name" value="MOB kinase activator"/>
    <property type="match status" value="1"/>
</dbReference>
<dbReference type="InterPro" id="IPR036703">
    <property type="entry name" value="MOB_kinase_act_sf"/>
</dbReference>
<keyword evidence="3" id="KW-1185">Reference proteome</keyword>
<dbReference type="EMBL" id="JBBJCI010000368">
    <property type="protein sequence ID" value="KAK7232422.1"/>
    <property type="molecule type" value="Genomic_DNA"/>
</dbReference>
<dbReference type="Pfam" id="PF03637">
    <property type="entry name" value="Mob1_phocein"/>
    <property type="match status" value="1"/>
</dbReference>
<dbReference type="PANTHER" id="PTHR22599">
    <property type="entry name" value="MPS ONE BINDER KINASE ACTIVATOR-LIKE MOB"/>
    <property type="match status" value="1"/>
</dbReference>
<evidence type="ECO:0000313" key="3">
    <source>
        <dbReference type="Proteomes" id="UP001363151"/>
    </source>
</evidence>
<dbReference type="SMART" id="SM01388">
    <property type="entry name" value="Mob1_phocein"/>
    <property type="match status" value="1"/>
</dbReference>
<feature type="compositionally biased region" description="Low complexity" evidence="1">
    <location>
        <begin position="280"/>
        <end position="289"/>
    </location>
</feature>
<accession>A0ABR1FKC0</accession>
<name>A0ABR1FKC0_AURAN</name>
<protein>
    <submittedName>
        <fullName evidence="2">Uncharacterized protein</fullName>
    </submittedName>
</protein>
<feature type="compositionally biased region" description="Low complexity" evidence="1">
    <location>
        <begin position="45"/>
        <end position="56"/>
    </location>
</feature>